<keyword evidence="3" id="KW-1185">Reference proteome</keyword>
<proteinExistence type="predicted"/>
<evidence type="ECO:0008006" key="4">
    <source>
        <dbReference type="Google" id="ProtNLM"/>
    </source>
</evidence>
<name>A0A239BD99_9SPHN</name>
<reference evidence="3" key="1">
    <citation type="submission" date="2017-06" db="EMBL/GenBank/DDBJ databases">
        <authorList>
            <person name="Varghese N."/>
            <person name="Submissions S."/>
        </authorList>
    </citation>
    <scope>NUCLEOTIDE SEQUENCE [LARGE SCALE GENOMIC DNA]</scope>
    <source>
        <strain evidence="3">LNB2</strain>
    </source>
</reference>
<dbReference type="InterPro" id="IPR006311">
    <property type="entry name" value="TAT_signal"/>
</dbReference>
<dbReference type="PROSITE" id="PS51318">
    <property type="entry name" value="TAT"/>
    <property type="match status" value="1"/>
</dbReference>
<keyword evidence="1" id="KW-0732">Signal</keyword>
<sequence length="321" mass="34928">MFVPPAHLLSRRSMMGGLLAAAASAPALAEKLPITPAVESDHGVTVNVRDLSTRFLDFYAAAQDKHPDERFRIWKDRYGFAAVPPTPQGDAIARKLLDEAWPRYVDALPIIRQGAKALRPAALEAARDIADLLQAPRPLRIDLVAYVGGFETNAFTAGTDDGPMVAMPIEMDEATRAILLPHEMTHAIHMIVGKLPPGYERSLGRLIFEEGLAMRAVQALKPGLPDARYVGDQPWFDAAIARRDAILRALRASIDARDGDTLFRFTMGDGATGREREAYIGAWLVVGELLERGSTLPALARLPADQQAGVVKASIDRLLKG</sequence>
<feature type="chain" id="PRO_5013167460" description="DUF2268 domain-containing protein" evidence="1">
    <location>
        <begin position="30"/>
        <end position="321"/>
    </location>
</feature>
<dbReference type="Proteomes" id="UP000198281">
    <property type="component" value="Unassembled WGS sequence"/>
</dbReference>
<gene>
    <name evidence="2" type="ORF">SAMN06295912_10185</name>
</gene>
<dbReference type="EMBL" id="FZOS01000001">
    <property type="protein sequence ID" value="SNS05910.1"/>
    <property type="molecule type" value="Genomic_DNA"/>
</dbReference>
<feature type="signal peptide" evidence="1">
    <location>
        <begin position="1"/>
        <end position="29"/>
    </location>
</feature>
<evidence type="ECO:0000313" key="3">
    <source>
        <dbReference type="Proteomes" id="UP000198281"/>
    </source>
</evidence>
<evidence type="ECO:0000256" key="1">
    <source>
        <dbReference type="SAM" id="SignalP"/>
    </source>
</evidence>
<protein>
    <recommendedName>
        <fullName evidence="4">DUF2268 domain-containing protein</fullName>
    </recommendedName>
</protein>
<dbReference type="AlphaFoldDB" id="A0A239BD99"/>
<evidence type="ECO:0000313" key="2">
    <source>
        <dbReference type="EMBL" id="SNS05910.1"/>
    </source>
</evidence>
<accession>A0A239BD99</accession>
<organism evidence="2 3">
    <name type="scientific">Edaphosphingomonas laterariae</name>
    <dbReference type="NCBI Taxonomy" id="861865"/>
    <lineage>
        <taxon>Bacteria</taxon>
        <taxon>Pseudomonadati</taxon>
        <taxon>Pseudomonadota</taxon>
        <taxon>Alphaproteobacteria</taxon>
        <taxon>Sphingomonadales</taxon>
        <taxon>Rhizorhabdaceae</taxon>
        <taxon>Edaphosphingomonas</taxon>
    </lineage>
</organism>